<dbReference type="Proteomes" id="UP001439008">
    <property type="component" value="Unassembled WGS sequence"/>
</dbReference>
<feature type="domain" description="Macro" evidence="1">
    <location>
        <begin position="1"/>
        <end position="149"/>
    </location>
</feature>
<name>A0ABV2AUB7_9EUKA</name>
<reference evidence="2 3" key="1">
    <citation type="journal article" date="2024" name="BMC Biol.">
        <title>Comparative genomics of Ascetosporea gives new insight into the evolutionary basis for animal parasitism in Rhizaria.</title>
        <authorList>
            <person name="Hiltunen Thoren M."/>
            <person name="Onut-Brannstrom I."/>
            <person name="Alfjorden A."/>
            <person name="Peckova H."/>
            <person name="Swords F."/>
            <person name="Hooper C."/>
            <person name="Holzer A.S."/>
            <person name="Bass D."/>
            <person name="Burki F."/>
        </authorList>
    </citation>
    <scope>NUCLEOTIDE SEQUENCE [LARGE SCALE GENOMIC DNA]</scope>
    <source>
        <strain evidence="2">20-A016</strain>
    </source>
</reference>
<dbReference type="PANTHER" id="PTHR11106">
    <property type="entry name" value="GANGLIOSIDE INDUCED DIFFERENTIATION ASSOCIATED PROTEIN 2-RELATED"/>
    <property type="match status" value="1"/>
</dbReference>
<proteinExistence type="predicted"/>
<organism evidence="2 3">
    <name type="scientific">Bonamia ostreae</name>
    <dbReference type="NCBI Taxonomy" id="126728"/>
    <lineage>
        <taxon>Eukaryota</taxon>
        <taxon>Sar</taxon>
        <taxon>Rhizaria</taxon>
        <taxon>Endomyxa</taxon>
        <taxon>Ascetosporea</taxon>
        <taxon>Haplosporida</taxon>
        <taxon>Bonamia</taxon>
    </lineage>
</organism>
<dbReference type="SUPFAM" id="SSF52949">
    <property type="entry name" value="Macro domain-like"/>
    <property type="match status" value="1"/>
</dbReference>
<dbReference type="Pfam" id="PF01661">
    <property type="entry name" value="Macro"/>
    <property type="match status" value="1"/>
</dbReference>
<dbReference type="InterPro" id="IPR002589">
    <property type="entry name" value="Macro_dom"/>
</dbReference>
<comment type="caution">
    <text evidence="2">The sequence shown here is derived from an EMBL/GenBank/DDBJ whole genome shotgun (WGS) entry which is preliminary data.</text>
</comment>
<evidence type="ECO:0000313" key="2">
    <source>
        <dbReference type="EMBL" id="MES1923254.1"/>
    </source>
</evidence>
<dbReference type="Gene3D" id="3.40.220.10">
    <property type="entry name" value="Leucine Aminopeptidase, subunit E, domain 1"/>
    <property type="match status" value="1"/>
</dbReference>
<accession>A0ABV2AUB7</accession>
<dbReference type="SMART" id="SM00506">
    <property type="entry name" value="A1pp"/>
    <property type="match status" value="1"/>
</dbReference>
<dbReference type="PANTHER" id="PTHR11106:SF111">
    <property type="entry name" value="MACRO DOMAIN-CONTAINING PROTEIN"/>
    <property type="match status" value="1"/>
</dbReference>
<dbReference type="EMBL" id="JBDODL010005313">
    <property type="protein sequence ID" value="MES1923254.1"/>
    <property type="molecule type" value="Genomic_DNA"/>
</dbReference>
<dbReference type="PROSITE" id="PS51154">
    <property type="entry name" value="MACRO"/>
    <property type="match status" value="1"/>
</dbReference>
<keyword evidence="3" id="KW-1185">Reference proteome</keyword>
<evidence type="ECO:0000313" key="3">
    <source>
        <dbReference type="Proteomes" id="UP001439008"/>
    </source>
</evidence>
<protein>
    <recommendedName>
        <fullName evidence="1">Macro domain-containing protein</fullName>
    </recommendedName>
</protein>
<gene>
    <name evidence="2" type="ORF">MHBO_004799</name>
</gene>
<dbReference type="InterPro" id="IPR043472">
    <property type="entry name" value="Macro_dom-like"/>
</dbReference>
<evidence type="ECO:0000259" key="1">
    <source>
        <dbReference type="PROSITE" id="PS51154"/>
    </source>
</evidence>
<sequence length="149" mass="16729">MEFEVETLKVKIYQSSILDVKVDTIVNAADEYLTNGSGVSKAIEDAGGYEYQKGCETLLKLHGPTLKTSHVYDSRRGRLRDKFKVILHAIGPRWIDHEDKEKCLFLLMETVESVLKMADSLVTTSLAMPAISSGTTNFQIQHCNIFAKF</sequence>